<protein>
    <submittedName>
        <fullName evidence="2">Uncharacterized protein</fullName>
    </submittedName>
</protein>
<evidence type="ECO:0000256" key="1">
    <source>
        <dbReference type="SAM" id="MobiDB-lite"/>
    </source>
</evidence>
<reference evidence="2" key="1">
    <citation type="submission" date="2023-06" db="EMBL/GenBank/DDBJ databases">
        <authorList>
            <consortium name="Lawrence Berkeley National Laboratory"/>
            <person name="Ahrendt S."/>
            <person name="Sahu N."/>
            <person name="Indic B."/>
            <person name="Wong-Bajracharya J."/>
            <person name="Merenyi Z."/>
            <person name="Ke H.-M."/>
            <person name="Monk M."/>
            <person name="Kocsube S."/>
            <person name="Drula E."/>
            <person name="Lipzen A."/>
            <person name="Balint B."/>
            <person name="Henrissat B."/>
            <person name="Andreopoulos B."/>
            <person name="Martin F.M."/>
            <person name="Harder C.B."/>
            <person name="Rigling D."/>
            <person name="Ford K.L."/>
            <person name="Foster G.D."/>
            <person name="Pangilinan J."/>
            <person name="Papanicolaou A."/>
            <person name="Barry K."/>
            <person name="LaButti K."/>
            <person name="Viragh M."/>
            <person name="Koriabine M."/>
            <person name="Yan M."/>
            <person name="Riley R."/>
            <person name="Champramary S."/>
            <person name="Plett K.L."/>
            <person name="Tsai I.J."/>
            <person name="Slot J."/>
            <person name="Sipos G."/>
            <person name="Plett J."/>
            <person name="Nagy L.G."/>
            <person name="Grigoriev I.V."/>
        </authorList>
    </citation>
    <scope>NUCLEOTIDE SEQUENCE</scope>
    <source>
        <strain evidence="2">ICMP 16352</strain>
    </source>
</reference>
<feature type="region of interest" description="Disordered" evidence="1">
    <location>
        <begin position="27"/>
        <end position="49"/>
    </location>
</feature>
<name>A0AA39PB56_9AGAR</name>
<sequence length="214" mass="23511">MDFSIYIPSTCKKVVQSLIIDYSSNDKRSLPRVSSENSTRSDHETVDCRASPARTLSSDLYVGNPATKVLTDETIAESWLAYASSESACASLPHEYVLAESSLIVPHAERLSKTALTSSSSAHASIARRTRATTSSYSAGFLNHTVELRFRWCRLGSGGGTCDIEWLLWRGGWDCSGSRDMSRMDGGRPRSRASRLAESGSAGVGDRYDRKRRM</sequence>
<evidence type="ECO:0000313" key="3">
    <source>
        <dbReference type="Proteomes" id="UP001175227"/>
    </source>
</evidence>
<accession>A0AA39PB56</accession>
<comment type="caution">
    <text evidence="2">The sequence shown here is derived from an EMBL/GenBank/DDBJ whole genome shotgun (WGS) entry which is preliminary data.</text>
</comment>
<feature type="region of interest" description="Disordered" evidence="1">
    <location>
        <begin position="179"/>
        <end position="214"/>
    </location>
</feature>
<evidence type="ECO:0000313" key="2">
    <source>
        <dbReference type="EMBL" id="KAK0480173.1"/>
    </source>
</evidence>
<dbReference type="EMBL" id="JAUEPR010000010">
    <property type="protein sequence ID" value="KAK0480173.1"/>
    <property type="molecule type" value="Genomic_DNA"/>
</dbReference>
<keyword evidence="3" id="KW-1185">Reference proteome</keyword>
<proteinExistence type="predicted"/>
<organism evidence="2 3">
    <name type="scientific">Armillaria novae-zelandiae</name>
    <dbReference type="NCBI Taxonomy" id="153914"/>
    <lineage>
        <taxon>Eukaryota</taxon>
        <taxon>Fungi</taxon>
        <taxon>Dikarya</taxon>
        <taxon>Basidiomycota</taxon>
        <taxon>Agaricomycotina</taxon>
        <taxon>Agaricomycetes</taxon>
        <taxon>Agaricomycetidae</taxon>
        <taxon>Agaricales</taxon>
        <taxon>Marasmiineae</taxon>
        <taxon>Physalacriaceae</taxon>
        <taxon>Armillaria</taxon>
    </lineage>
</organism>
<dbReference type="Proteomes" id="UP001175227">
    <property type="component" value="Unassembled WGS sequence"/>
</dbReference>
<dbReference type="AlphaFoldDB" id="A0AA39PB56"/>
<gene>
    <name evidence="2" type="ORF">IW261DRAFT_118189</name>
</gene>